<organism evidence="1 2">
    <name type="scientific">Frigoriflavimonas asaccharolytica</name>
    <dbReference type="NCBI Taxonomy" id="2735899"/>
    <lineage>
        <taxon>Bacteria</taxon>
        <taxon>Pseudomonadati</taxon>
        <taxon>Bacteroidota</taxon>
        <taxon>Flavobacteriia</taxon>
        <taxon>Flavobacteriales</taxon>
        <taxon>Weeksellaceae</taxon>
        <taxon>Frigoriflavimonas</taxon>
    </lineage>
</organism>
<name>A0A8J8KCV2_9FLAO</name>
<dbReference type="Proteomes" id="UP000610746">
    <property type="component" value="Unassembled WGS sequence"/>
</dbReference>
<protein>
    <submittedName>
        <fullName evidence="1">Uncharacterized protein</fullName>
    </submittedName>
</protein>
<gene>
    <name evidence="1" type="ORF">HNQ03_003154</name>
</gene>
<sequence length="171" mass="20221">MKILILSIAFFFTSNTFVYSQIKTSEFDVNMDGKVDKVKLDTISNIYTFFYTKDNIIISKKIDFFKNYAATTAVIDMRIKDDNMTFKISYAPKYNDFDIVNFTYLKNKDDWYLSDILTHRFNPLDKNLISTECNFKNCKLKKISLRKNNFEMIQQIVASTKNKKCRSFSEE</sequence>
<comment type="caution">
    <text evidence="1">The sequence shown here is derived from an EMBL/GenBank/DDBJ whole genome shotgun (WGS) entry which is preliminary data.</text>
</comment>
<reference evidence="1" key="1">
    <citation type="submission" date="2020-05" db="EMBL/GenBank/DDBJ databases">
        <title>Genomic Encyclopedia of Type Strains, Phase IV (KMG-V): Genome sequencing to study the core and pangenomes of soil and plant-associated prokaryotes.</title>
        <authorList>
            <person name="Whitman W."/>
        </authorList>
    </citation>
    <scope>NUCLEOTIDE SEQUENCE</scope>
    <source>
        <strain evidence="1">16F</strain>
    </source>
</reference>
<dbReference type="RefSeq" id="WP_173780589.1">
    <property type="nucleotide sequence ID" value="NZ_JABSNO010000040.1"/>
</dbReference>
<keyword evidence="2" id="KW-1185">Reference proteome</keyword>
<dbReference type="AlphaFoldDB" id="A0A8J8KCV2"/>
<dbReference type="EMBL" id="JABSNO010000040">
    <property type="protein sequence ID" value="NRS94054.1"/>
    <property type="molecule type" value="Genomic_DNA"/>
</dbReference>
<proteinExistence type="predicted"/>
<evidence type="ECO:0000313" key="1">
    <source>
        <dbReference type="EMBL" id="NRS94054.1"/>
    </source>
</evidence>
<accession>A0A8J8KCV2</accession>
<evidence type="ECO:0000313" key="2">
    <source>
        <dbReference type="Proteomes" id="UP000610746"/>
    </source>
</evidence>